<dbReference type="HAMAP" id="MF_00306">
    <property type="entry name" value="SRP54"/>
    <property type="match status" value="1"/>
</dbReference>
<dbReference type="InterPro" id="IPR036891">
    <property type="entry name" value="Signal_recog_part_SRP54_M_sf"/>
</dbReference>
<dbReference type="PANTHER" id="PTHR11564">
    <property type="entry name" value="SIGNAL RECOGNITION PARTICLE 54K PROTEIN SRP54"/>
    <property type="match status" value="1"/>
</dbReference>
<comment type="similarity">
    <text evidence="2 10">Belongs to the GTP-binding SRP family. SRP54 subfamily.</text>
</comment>
<keyword evidence="8 10" id="KW-0687">Ribonucleoprotein</keyword>
<keyword evidence="6 10" id="KW-0342">GTP-binding</keyword>
<keyword evidence="14" id="KW-1185">Reference proteome</keyword>
<dbReference type="SUPFAM" id="SSF47446">
    <property type="entry name" value="Signal peptide-binding domain"/>
    <property type="match status" value="1"/>
</dbReference>
<evidence type="ECO:0000256" key="11">
    <source>
        <dbReference type="SAM" id="MobiDB-lite"/>
    </source>
</evidence>
<feature type="domain" description="SRP54-type proteins GTP-binding" evidence="12">
    <location>
        <begin position="277"/>
        <end position="290"/>
    </location>
</feature>
<dbReference type="Gene3D" id="3.40.50.300">
    <property type="entry name" value="P-loop containing nucleotide triphosphate hydrolases"/>
    <property type="match status" value="1"/>
</dbReference>
<dbReference type="SUPFAM" id="SSF52540">
    <property type="entry name" value="P-loop containing nucleoside triphosphate hydrolases"/>
    <property type="match status" value="1"/>
</dbReference>
<dbReference type="Gene3D" id="1.10.260.30">
    <property type="entry name" value="Signal recognition particle, SRP54 subunit, M-domain"/>
    <property type="match status" value="1"/>
</dbReference>
<accession>A0A8J6YLW1</accession>
<dbReference type="Gene3D" id="1.20.120.140">
    <property type="entry name" value="Signal recognition particle SRP54, nucleotide-binding domain"/>
    <property type="match status" value="1"/>
</dbReference>
<comment type="subunit">
    <text evidence="10">Part of the signal recognition particle protein translocation system, which is composed of SRP and FtsY. SRP is a ribonucleoprotein composed of Ffh and a 4.5S RNA molecule.</text>
</comment>
<dbReference type="InterPro" id="IPR027417">
    <property type="entry name" value="P-loop_NTPase"/>
</dbReference>
<dbReference type="Proteomes" id="UP000631034">
    <property type="component" value="Unassembled WGS sequence"/>
</dbReference>
<gene>
    <name evidence="10 13" type="primary">ffh</name>
    <name evidence="13" type="ORF">IHV25_05005</name>
</gene>
<dbReference type="SMART" id="SM00963">
    <property type="entry name" value="SRP54_N"/>
    <property type="match status" value="1"/>
</dbReference>
<evidence type="ECO:0000256" key="5">
    <source>
        <dbReference type="ARBA" id="ARBA00022884"/>
    </source>
</evidence>
<dbReference type="InterPro" id="IPR003593">
    <property type="entry name" value="AAA+_ATPase"/>
</dbReference>
<evidence type="ECO:0000256" key="4">
    <source>
        <dbReference type="ARBA" id="ARBA00022801"/>
    </source>
</evidence>
<comment type="caution">
    <text evidence="13">The sequence shown here is derived from an EMBL/GenBank/DDBJ whole genome shotgun (WGS) entry which is preliminary data.</text>
</comment>
<dbReference type="InterPro" id="IPR004125">
    <property type="entry name" value="Signal_recog_particle_SRP54_M"/>
</dbReference>
<dbReference type="PANTHER" id="PTHR11564:SF5">
    <property type="entry name" value="SIGNAL RECOGNITION PARTICLE SUBUNIT SRP54"/>
    <property type="match status" value="1"/>
</dbReference>
<evidence type="ECO:0000256" key="6">
    <source>
        <dbReference type="ARBA" id="ARBA00023134"/>
    </source>
</evidence>
<reference evidence="13" key="1">
    <citation type="submission" date="2020-10" db="EMBL/GenBank/DDBJ databases">
        <title>Genome sequence of the unusual species of purple photosynthetic bacteria, Phaeovibrio sulfidiphilus DSM 23193, type strain.</title>
        <authorList>
            <person name="Kyndt J.A."/>
            <person name="Meyer T.E."/>
        </authorList>
    </citation>
    <scope>NUCLEOTIDE SEQUENCE</scope>
    <source>
        <strain evidence="13">DSM 23193</strain>
    </source>
</reference>
<feature type="region of interest" description="Disordered" evidence="11">
    <location>
        <begin position="452"/>
        <end position="494"/>
    </location>
</feature>
<evidence type="ECO:0000256" key="3">
    <source>
        <dbReference type="ARBA" id="ARBA00022741"/>
    </source>
</evidence>
<dbReference type="GO" id="GO:0005525">
    <property type="term" value="F:GTP binding"/>
    <property type="evidence" value="ECO:0007669"/>
    <property type="project" value="UniProtKB-UniRule"/>
</dbReference>
<name>A0A8J6YLW1_9PROT</name>
<dbReference type="Pfam" id="PF02881">
    <property type="entry name" value="SRP54_N"/>
    <property type="match status" value="1"/>
</dbReference>
<evidence type="ECO:0000256" key="1">
    <source>
        <dbReference type="ARBA" id="ARBA00004515"/>
    </source>
</evidence>
<dbReference type="InterPro" id="IPR022941">
    <property type="entry name" value="SRP54"/>
</dbReference>
<dbReference type="EMBL" id="JACZHT010000003">
    <property type="protein sequence ID" value="MBE1237003.1"/>
    <property type="molecule type" value="Genomic_DNA"/>
</dbReference>
<comment type="catalytic activity">
    <reaction evidence="9 10">
        <text>GTP + H2O = GDP + phosphate + H(+)</text>
        <dbReference type="Rhea" id="RHEA:19669"/>
        <dbReference type="ChEBI" id="CHEBI:15377"/>
        <dbReference type="ChEBI" id="CHEBI:15378"/>
        <dbReference type="ChEBI" id="CHEBI:37565"/>
        <dbReference type="ChEBI" id="CHEBI:43474"/>
        <dbReference type="ChEBI" id="CHEBI:58189"/>
        <dbReference type="EC" id="3.6.5.4"/>
    </reaction>
</comment>
<evidence type="ECO:0000256" key="9">
    <source>
        <dbReference type="ARBA" id="ARBA00048027"/>
    </source>
</evidence>
<dbReference type="SMART" id="SM00382">
    <property type="entry name" value="AAA"/>
    <property type="match status" value="1"/>
</dbReference>
<dbReference type="InterPro" id="IPR013822">
    <property type="entry name" value="Signal_recog_particl_SRP54_hlx"/>
</dbReference>
<evidence type="ECO:0000256" key="7">
    <source>
        <dbReference type="ARBA" id="ARBA00023135"/>
    </source>
</evidence>
<dbReference type="SMART" id="SM00962">
    <property type="entry name" value="SRP54"/>
    <property type="match status" value="1"/>
</dbReference>
<dbReference type="InterPro" id="IPR042101">
    <property type="entry name" value="SRP54_N_sf"/>
</dbReference>
<protein>
    <recommendedName>
        <fullName evidence="10">Signal recognition particle protein</fullName>
        <ecNumber evidence="10">3.6.5.4</ecNumber>
    </recommendedName>
    <alternativeName>
        <fullName evidence="10">Fifty-four homolog</fullName>
    </alternativeName>
</protein>
<keyword evidence="5 10" id="KW-0694">RNA-binding</keyword>
<dbReference type="RefSeq" id="WP_192534015.1">
    <property type="nucleotide sequence ID" value="NZ_JACZHT010000003.1"/>
</dbReference>
<evidence type="ECO:0000313" key="14">
    <source>
        <dbReference type="Proteomes" id="UP000631034"/>
    </source>
</evidence>
<feature type="binding site" evidence="10">
    <location>
        <begin position="256"/>
        <end position="259"/>
    </location>
    <ligand>
        <name>GTP</name>
        <dbReference type="ChEBI" id="CHEBI:37565"/>
    </ligand>
</feature>
<proteinExistence type="inferred from homology"/>
<dbReference type="EC" id="3.6.5.4" evidence="10"/>
<dbReference type="GO" id="GO:0005886">
    <property type="term" value="C:plasma membrane"/>
    <property type="evidence" value="ECO:0007669"/>
    <property type="project" value="UniProtKB-SubCell"/>
</dbReference>
<feature type="binding site" evidence="10">
    <location>
        <begin position="198"/>
        <end position="202"/>
    </location>
    <ligand>
        <name>GTP</name>
        <dbReference type="ChEBI" id="CHEBI:37565"/>
    </ligand>
</feature>
<dbReference type="AlphaFoldDB" id="A0A8J6YLW1"/>
<dbReference type="InterPro" id="IPR004780">
    <property type="entry name" value="SRP"/>
</dbReference>
<comment type="function">
    <text evidence="10">Involved in targeting and insertion of nascent membrane proteins into the cytoplasmic membrane. Binds to the hydrophobic signal sequence of the ribosome-nascent chain (RNC) as it emerges from the ribosomes. The SRP-RNC complex is then targeted to the cytoplasmic membrane where it interacts with the SRP receptor FtsY. Interaction with FtsY leads to the transfer of the RNC complex to the Sec translocase for insertion into the membrane, the hydrolysis of GTP by both Ffh and FtsY, and the dissociation of the SRP-FtsY complex into the individual components.</text>
</comment>
<dbReference type="NCBIfam" id="TIGR00959">
    <property type="entry name" value="ffh"/>
    <property type="match status" value="1"/>
</dbReference>
<feature type="binding site" evidence="10">
    <location>
        <begin position="115"/>
        <end position="122"/>
    </location>
    <ligand>
        <name>GTP</name>
        <dbReference type="ChEBI" id="CHEBI:37565"/>
    </ligand>
</feature>
<dbReference type="Pfam" id="PF00448">
    <property type="entry name" value="SRP54"/>
    <property type="match status" value="1"/>
</dbReference>
<evidence type="ECO:0000256" key="2">
    <source>
        <dbReference type="ARBA" id="ARBA00005450"/>
    </source>
</evidence>
<evidence type="ECO:0000259" key="12">
    <source>
        <dbReference type="PROSITE" id="PS00300"/>
    </source>
</evidence>
<dbReference type="GO" id="GO:0003924">
    <property type="term" value="F:GTPase activity"/>
    <property type="evidence" value="ECO:0007669"/>
    <property type="project" value="UniProtKB-UniRule"/>
</dbReference>
<dbReference type="GO" id="GO:0008312">
    <property type="term" value="F:7S RNA binding"/>
    <property type="evidence" value="ECO:0007669"/>
    <property type="project" value="InterPro"/>
</dbReference>
<comment type="domain">
    <text evidence="10">Composed of three domains: the N-terminal N domain, which is responsible for interactions with the ribosome, the central G domain, which binds GTP, and the C-terminal M domain, which binds the RNA and the signal sequence of the RNC.</text>
</comment>
<dbReference type="Pfam" id="PF02978">
    <property type="entry name" value="SRP_SPB"/>
    <property type="match status" value="1"/>
</dbReference>
<keyword evidence="3 10" id="KW-0547">Nucleotide-binding</keyword>
<keyword evidence="4 10" id="KW-0378">Hydrolase</keyword>
<evidence type="ECO:0000256" key="10">
    <source>
        <dbReference type="HAMAP-Rule" id="MF_00306"/>
    </source>
</evidence>
<dbReference type="GO" id="GO:0048500">
    <property type="term" value="C:signal recognition particle"/>
    <property type="evidence" value="ECO:0007669"/>
    <property type="project" value="UniProtKB-UniRule"/>
</dbReference>
<dbReference type="PROSITE" id="PS00300">
    <property type="entry name" value="SRP54"/>
    <property type="match status" value="1"/>
</dbReference>
<keyword evidence="10" id="KW-0963">Cytoplasm</keyword>
<evidence type="ECO:0000313" key="13">
    <source>
        <dbReference type="EMBL" id="MBE1237003.1"/>
    </source>
</evidence>
<comment type="subcellular location">
    <subcellularLocation>
        <location evidence="1">Cell inner membrane</location>
        <topology evidence="1">Peripheral membrane protein</topology>
        <orientation evidence="1">Cytoplasmic side</orientation>
    </subcellularLocation>
    <subcellularLocation>
        <location evidence="10">Cytoplasm</location>
    </subcellularLocation>
    <text evidence="10">The SRP-RNC complex is targeted to the cytoplasmic membrane.</text>
</comment>
<keyword evidence="7 10" id="KW-0733">Signal recognition particle</keyword>
<dbReference type="GO" id="GO:0006614">
    <property type="term" value="P:SRP-dependent cotranslational protein targeting to membrane"/>
    <property type="evidence" value="ECO:0007669"/>
    <property type="project" value="InterPro"/>
</dbReference>
<dbReference type="CDD" id="cd18539">
    <property type="entry name" value="SRP_G"/>
    <property type="match status" value="1"/>
</dbReference>
<sequence>MFDGLSARLGDVFEKLTRRSSLSEGDVDTALREVRLALLDADVALPVVKEFVARVREDAVGQQVIKSVTPGQMVIKIVHDALVSMLAGEGEDEPDPMALGIDIAHTAPVPVLMVGLQGSGKTTTSAKIGLRITSREKKKVLLASLDVYRPAAQKQLAVLGEQTGVDTLPVVEGQMPVEIARRAMDEARRGGYDVVILDTAGRLHVDQELMAEVAAVRDLVKPRETLLVTDAMTGQDAVNVAAEFQEKVGITGIVLTRVDGDARGGAALSMRAVTGVPIKLLGMGEKMDELDSFHPRRVAGRILGMGDIVSLVDKAAQTMEMEEAERLAKRMEAGKFDMDDLLVQLRQIRKMGDIKGIMGLMPGISKMQRQMAEAKIDDKLIVRQEAIILSMTKKERRNPDLLKASRKKRIALGSGTSVPEINKLLKQYEQMASVMKRLKKLGGRKGLMNMFKSLGADDPDNPPDMSQLAKALGGAGTPGGLPPDLLRSMGKRKR</sequence>
<evidence type="ECO:0000256" key="8">
    <source>
        <dbReference type="ARBA" id="ARBA00023274"/>
    </source>
</evidence>
<dbReference type="InterPro" id="IPR000897">
    <property type="entry name" value="SRP54_GTPase_dom"/>
</dbReference>
<organism evidence="13 14">
    <name type="scientific">Phaeovibrio sulfidiphilus</name>
    <dbReference type="NCBI Taxonomy" id="1220600"/>
    <lineage>
        <taxon>Bacteria</taxon>
        <taxon>Pseudomonadati</taxon>
        <taxon>Pseudomonadota</taxon>
        <taxon>Alphaproteobacteria</taxon>
        <taxon>Rhodospirillales</taxon>
        <taxon>Rhodospirillaceae</taxon>
        <taxon>Phaeovibrio</taxon>
    </lineage>
</organism>